<feature type="domain" description="C2H2-type" evidence="1">
    <location>
        <begin position="202"/>
        <end position="223"/>
    </location>
</feature>
<sequence length="351" mass="40918">MQERTSDNENIEREEEEWLQKNDSSNKIFLRAVAKEMVEKCADDSINTKRLTIFLRNIYAREARLHPLLTQSLSVFGNFVLPKAIFIPPSQIVMLVAEYDADITFEELLRRLAKSGIVKKKERRMLYADNLLLGTVSQKAVHMSNLLFELGRNIVSNSLTTVGKMTDLVQLECHLCHFKTESRIVLETHKEIPHYIRRRYRCSFCTEFFANILEIKSHFLEKHDVIARGDYRSTTLECPSCTVICNNEFSLRKHKKFCCFVKTGFTMFSTRKQALCAINEDLWDAKSNCDLLYRDFEQYFMEENCGVIFHVALLRLRAKEHPRRINLMDVRSYPNTSCFSGHLTELENGAT</sequence>
<dbReference type="Proteomes" id="UP000887581">
    <property type="component" value="Unplaced"/>
</dbReference>
<keyword evidence="2" id="KW-1185">Reference proteome</keyword>
<dbReference type="SMART" id="SM00355">
    <property type="entry name" value="ZnF_C2H2"/>
    <property type="match status" value="3"/>
</dbReference>
<dbReference type="InterPro" id="IPR013087">
    <property type="entry name" value="Znf_C2H2_type"/>
</dbReference>
<accession>A0A915PY60</accession>
<dbReference type="PROSITE" id="PS00028">
    <property type="entry name" value="ZINC_FINGER_C2H2_1"/>
    <property type="match status" value="1"/>
</dbReference>
<dbReference type="WBParaSite" id="sdigi.contig440.g8339.t1">
    <property type="protein sequence ID" value="sdigi.contig440.g8339.t1"/>
    <property type="gene ID" value="sdigi.contig440.g8339"/>
</dbReference>
<evidence type="ECO:0000313" key="3">
    <source>
        <dbReference type="WBParaSite" id="sdigi.contig440.g8339.t1"/>
    </source>
</evidence>
<reference evidence="3" key="1">
    <citation type="submission" date="2022-11" db="UniProtKB">
        <authorList>
            <consortium name="WormBaseParasite"/>
        </authorList>
    </citation>
    <scope>IDENTIFICATION</scope>
</reference>
<organism evidence="2 3">
    <name type="scientific">Setaria digitata</name>
    <dbReference type="NCBI Taxonomy" id="48799"/>
    <lineage>
        <taxon>Eukaryota</taxon>
        <taxon>Metazoa</taxon>
        <taxon>Ecdysozoa</taxon>
        <taxon>Nematoda</taxon>
        <taxon>Chromadorea</taxon>
        <taxon>Rhabditida</taxon>
        <taxon>Spirurina</taxon>
        <taxon>Spiruromorpha</taxon>
        <taxon>Filarioidea</taxon>
        <taxon>Setariidae</taxon>
        <taxon>Setaria</taxon>
    </lineage>
</organism>
<evidence type="ECO:0000259" key="1">
    <source>
        <dbReference type="PROSITE" id="PS00028"/>
    </source>
</evidence>
<protein>
    <submittedName>
        <fullName evidence="3">C2H2-type domain-containing protein</fullName>
    </submittedName>
</protein>
<proteinExistence type="predicted"/>
<name>A0A915PY60_9BILA</name>
<evidence type="ECO:0000313" key="2">
    <source>
        <dbReference type="Proteomes" id="UP000887581"/>
    </source>
</evidence>
<dbReference type="AlphaFoldDB" id="A0A915PY60"/>